<evidence type="ECO:0000256" key="1">
    <source>
        <dbReference type="ARBA" id="ARBA00022723"/>
    </source>
</evidence>
<evidence type="ECO:0000256" key="3">
    <source>
        <dbReference type="ARBA" id="ARBA00022833"/>
    </source>
</evidence>
<dbReference type="InterPro" id="IPR048366">
    <property type="entry name" value="TNP-like_GBD"/>
</dbReference>
<evidence type="ECO:0000256" key="2">
    <source>
        <dbReference type="ARBA" id="ARBA00022771"/>
    </source>
</evidence>
<proteinExistence type="predicted"/>
<dbReference type="SMART" id="SM00692">
    <property type="entry name" value="DM3"/>
    <property type="match status" value="1"/>
</dbReference>
<dbReference type="InterPro" id="IPR048365">
    <property type="entry name" value="TNP-like_RNaseH_N"/>
</dbReference>
<dbReference type="SMART" id="SM00980">
    <property type="entry name" value="THAP"/>
    <property type="match status" value="1"/>
</dbReference>
<reference evidence="9 10" key="1">
    <citation type="journal article" date="2019" name="Sci. Rep.">
        <title>Orb-weaving spider Araneus ventricosus genome elucidates the spidroin gene catalogue.</title>
        <authorList>
            <person name="Kono N."/>
            <person name="Nakamura H."/>
            <person name="Ohtoshi R."/>
            <person name="Moran D.A.P."/>
            <person name="Shinohara A."/>
            <person name="Yoshida Y."/>
            <person name="Fujiwara M."/>
            <person name="Mori M."/>
            <person name="Tomita M."/>
            <person name="Arakawa K."/>
        </authorList>
    </citation>
    <scope>NUCLEOTIDE SEQUENCE [LARGE SCALE GENOMIC DNA]</scope>
</reference>
<sequence length="645" mass="73660">MVKFCCAFGCNEKFIKGGPITFHCFPKDETRRKLWESKLKRENFKATNYSTICSRHFSEGCFEREKLGGTWLKKDAVPTIFDFPSHLKRKDNERKAPKERIILKRQNSFEEQSNSDMKSLPKKKRCCYLGDFEESDMHSPTKAVKVLQKAKEEKTKKNRKLKALQQQNGKLKKRVASLEQILKEIKKKSFITDAASDVLELSLTGPAEQLLKRTQVGTSKEKYPAELRAFALTLQFYSNKAYEYVRRTFSTSLPHPATLRRWCKTVEGNPGFTHEAFITLKQKSTEAMSAGKKIICCLIVDEISIRKHIEWDGDKFSGYVDLGTQLDNDCLPPAKQALTFMLNALNANWKIPVAYFLIDSLNALERSNLISECLRLVFDTGVEVTALTFDGTSVNISTANNLGAKIQEKDMKPYFPHSITSEKVFVILDVCHMLKLVRNTLASKGSIVNQNGDIIKWDYIKELEKFQKDKGLYAAPKLKSRHIEWYQEKMKVKLAAQVLSNSVADALLYLANDLKLEEFQGCEATVEFLKIFNNLFDVLNSRNFLSKGFKAPFSGENKKTISSFFSKAENYIKELKIKAGGPSILSSNRKTGFLGFLLCIKSIEGIYDALIEKKKKLKFLVNLQTFTRPFGIVFQCNKKQGRFQQ</sequence>
<name>A0A4Y2KH80_ARAVE</name>
<dbReference type="Pfam" id="PF12017">
    <property type="entry name" value="Tnp_P_element"/>
    <property type="match status" value="1"/>
</dbReference>
<dbReference type="Pfam" id="PF21788">
    <property type="entry name" value="TNP-like_GBD"/>
    <property type="match status" value="1"/>
</dbReference>
<feature type="compositionally biased region" description="Basic and acidic residues" evidence="7">
    <location>
        <begin position="91"/>
        <end position="102"/>
    </location>
</feature>
<dbReference type="InterPro" id="IPR021896">
    <property type="entry name" value="THAP9-like_HTH"/>
</dbReference>
<keyword evidence="2 5" id="KW-0863">Zinc-finger</keyword>
<dbReference type="Pfam" id="PF21787">
    <property type="entry name" value="TNP-like_RNaseH_N"/>
    <property type="match status" value="1"/>
</dbReference>
<evidence type="ECO:0000256" key="7">
    <source>
        <dbReference type="SAM" id="MobiDB-lite"/>
    </source>
</evidence>
<evidence type="ECO:0000256" key="5">
    <source>
        <dbReference type="PROSITE-ProRule" id="PRU00309"/>
    </source>
</evidence>
<evidence type="ECO:0000313" key="9">
    <source>
        <dbReference type="EMBL" id="GBN02024.1"/>
    </source>
</evidence>
<dbReference type="Gene3D" id="6.20.210.20">
    <property type="entry name" value="THAP domain"/>
    <property type="match status" value="1"/>
</dbReference>
<dbReference type="Pfam" id="PF05485">
    <property type="entry name" value="THAP"/>
    <property type="match status" value="1"/>
</dbReference>
<keyword evidence="6" id="KW-0175">Coiled coil</keyword>
<keyword evidence="1" id="KW-0479">Metal-binding</keyword>
<dbReference type="GO" id="GO:0003677">
    <property type="term" value="F:DNA binding"/>
    <property type="evidence" value="ECO:0007669"/>
    <property type="project" value="UniProtKB-UniRule"/>
</dbReference>
<gene>
    <name evidence="9" type="primary">THAP9_6</name>
    <name evidence="9" type="ORF">AVEN_152725_1</name>
</gene>
<keyword evidence="10" id="KW-1185">Reference proteome</keyword>
<feature type="region of interest" description="Disordered" evidence="7">
    <location>
        <begin position="91"/>
        <end position="117"/>
    </location>
</feature>
<dbReference type="GO" id="GO:0008270">
    <property type="term" value="F:zinc ion binding"/>
    <property type="evidence" value="ECO:0007669"/>
    <property type="project" value="UniProtKB-KW"/>
</dbReference>
<evidence type="ECO:0000256" key="6">
    <source>
        <dbReference type="SAM" id="Coils"/>
    </source>
</evidence>
<dbReference type="EMBL" id="BGPR01004667">
    <property type="protein sequence ID" value="GBN02024.1"/>
    <property type="molecule type" value="Genomic_DNA"/>
</dbReference>
<feature type="coiled-coil region" evidence="6">
    <location>
        <begin position="144"/>
        <end position="188"/>
    </location>
</feature>
<dbReference type="InterPro" id="IPR038441">
    <property type="entry name" value="THAP_Znf_sf"/>
</dbReference>
<feature type="compositionally biased region" description="Polar residues" evidence="7">
    <location>
        <begin position="105"/>
        <end position="117"/>
    </location>
</feature>
<dbReference type="Proteomes" id="UP000499080">
    <property type="component" value="Unassembled WGS sequence"/>
</dbReference>
<dbReference type="PROSITE" id="PS50950">
    <property type="entry name" value="ZF_THAP"/>
    <property type="match status" value="1"/>
</dbReference>
<dbReference type="SUPFAM" id="SSF57716">
    <property type="entry name" value="Glucocorticoid receptor-like (DNA-binding domain)"/>
    <property type="match status" value="1"/>
</dbReference>
<dbReference type="PANTHER" id="PTHR47577:SF2">
    <property type="entry name" value="THAP DOMAIN CONTAINING 9"/>
    <property type="match status" value="1"/>
</dbReference>
<dbReference type="InterPro" id="IPR006612">
    <property type="entry name" value="THAP_Znf"/>
</dbReference>
<dbReference type="PANTHER" id="PTHR47577">
    <property type="entry name" value="THAP DOMAIN-CONTAINING PROTEIN 6"/>
    <property type="match status" value="1"/>
</dbReference>
<evidence type="ECO:0000259" key="8">
    <source>
        <dbReference type="PROSITE" id="PS50950"/>
    </source>
</evidence>
<comment type="caution">
    <text evidence="9">The sequence shown here is derived from an EMBL/GenBank/DDBJ whole genome shotgun (WGS) entry which is preliminary data.</text>
</comment>
<evidence type="ECO:0000256" key="4">
    <source>
        <dbReference type="ARBA" id="ARBA00023125"/>
    </source>
</evidence>
<dbReference type="AlphaFoldDB" id="A0A4Y2KH80"/>
<protein>
    <submittedName>
        <fullName evidence="9">DNA transposase THAP9</fullName>
    </submittedName>
</protein>
<dbReference type="OrthoDB" id="6423454at2759"/>
<organism evidence="9 10">
    <name type="scientific">Araneus ventricosus</name>
    <name type="common">Orbweaver spider</name>
    <name type="synonym">Epeira ventricosa</name>
    <dbReference type="NCBI Taxonomy" id="182803"/>
    <lineage>
        <taxon>Eukaryota</taxon>
        <taxon>Metazoa</taxon>
        <taxon>Ecdysozoa</taxon>
        <taxon>Arthropoda</taxon>
        <taxon>Chelicerata</taxon>
        <taxon>Arachnida</taxon>
        <taxon>Araneae</taxon>
        <taxon>Araneomorphae</taxon>
        <taxon>Entelegynae</taxon>
        <taxon>Araneoidea</taxon>
        <taxon>Araneidae</taxon>
        <taxon>Araneus</taxon>
    </lineage>
</organism>
<feature type="domain" description="THAP-type" evidence="8">
    <location>
        <begin position="1"/>
        <end position="81"/>
    </location>
</feature>
<accession>A0A4Y2KH80</accession>
<keyword evidence="4 5" id="KW-0238">DNA-binding</keyword>
<evidence type="ECO:0000313" key="10">
    <source>
        <dbReference type="Proteomes" id="UP000499080"/>
    </source>
</evidence>
<keyword evidence="3" id="KW-0862">Zinc</keyword>